<dbReference type="EMBL" id="JAVIZJ010000019">
    <property type="protein sequence ID" value="MDR6212166.1"/>
    <property type="molecule type" value="Genomic_DNA"/>
</dbReference>
<name>A0ACC6IN47_9ACTN</name>
<protein>
    <submittedName>
        <fullName evidence="1">DNA helicase HerA-like ATPase</fullName>
    </submittedName>
</protein>
<dbReference type="Proteomes" id="UP001261666">
    <property type="component" value="Unassembled WGS sequence"/>
</dbReference>
<gene>
    <name evidence="1" type="ORF">QE364_003897</name>
</gene>
<evidence type="ECO:0000313" key="1">
    <source>
        <dbReference type="EMBL" id="MDR6212166.1"/>
    </source>
</evidence>
<sequence>MSEPFPAIDPDLNSIIAIFGRKGSGKSVFARELFRGWPAIDKLVIDPTGDADPSLPDQVELRGRLPEHLPAPKQRGGYVTARYVANPASESYRDDLDRAVALALFPKNRRTLLWIDEAGEVFPANRTGPHARTLLQQSRHWWTSAILCTPRPISIDPLVLSQADRVVMYDVPHPRDRERLAGSIGIEPRILNAELDATRARGPHWFLMFDAREHALYRCPPLRLSKGYKHAQQ</sequence>
<proteinExistence type="predicted"/>
<accession>A0ACC6IN47</accession>
<evidence type="ECO:0000313" key="2">
    <source>
        <dbReference type="Proteomes" id="UP001261666"/>
    </source>
</evidence>
<reference evidence="1" key="1">
    <citation type="submission" date="2023-08" db="EMBL/GenBank/DDBJ databases">
        <title>Functional and genomic diversity of the sorghum phyllosphere microbiome.</title>
        <authorList>
            <person name="Shade A."/>
        </authorList>
    </citation>
    <scope>NUCLEOTIDE SEQUENCE</scope>
    <source>
        <strain evidence="1">SORGH_AS_0885</strain>
    </source>
</reference>
<keyword evidence="2" id="KW-1185">Reference proteome</keyword>
<organism evidence="1 2">
    <name type="scientific">Nocardioides zeae</name>
    <dbReference type="NCBI Taxonomy" id="1457234"/>
    <lineage>
        <taxon>Bacteria</taxon>
        <taxon>Bacillati</taxon>
        <taxon>Actinomycetota</taxon>
        <taxon>Actinomycetes</taxon>
        <taxon>Propionibacteriales</taxon>
        <taxon>Nocardioidaceae</taxon>
        <taxon>Nocardioides</taxon>
    </lineage>
</organism>
<comment type="caution">
    <text evidence="1">The sequence shown here is derived from an EMBL/GenBank/DDBJ whole genome shotgun (WGS) entry which is preliminary data.</text>
</comment>